<keyword evidence="1" id="KW-0378">Hydrolase</keyword>
<sequence length="167" mass="17979">MKARWLKTPIIIPVLHNTSSSQRLAEVARAVYGLGFNSFIVTKAVGAAAQVGVPEAQKIAYKLGKNFMVLADLPEAIELLQPSKVFLVMPAKYGGSRLEDAVAQALKNLRESEKILLVFGGSEPGLSMRELKLGESISPEGVDEDIGTTALVAITLYKVKMLLRGQA</sequence>
<dbReference type="Gene3D" id="3.40.1280.10">
    <property type="match status" value="1"/>
</dbReference>
<keyword evidence="1" id="KW-0269">Exonuclease</keyword>
<dbReference type="Proteomes" id="UP000594121">
    <property type="component" value="Chromosome"/>
</dbReference>
<gene>
    <name evidence="1" type="ORF">IG193_04875</name>
</gene>
<dbReference type="InParanoid" id="A0A7L9FH77"/>
<dbReference type="InterPro" id="IPR018665">
    <property type="entry name" value="DUF2122_RecB-nuclease-rel"/>
</dbReference>
<protein>
    <submittedName>
        <fullName evidence="1">Exonuclease</fullName>
    </submittedName>
</protein>
<dbReference type="EMBL" id="CP062310">
    <property type="protein sequence ID" value="QOJ78125.1"/>
    <property type="molecule type" value="Genomic_DNA"/>
</dbReference>
<dbReference type="RefSeq" id="WP_192818098.1">
    <property type="nucleotide sequence ID" value="NZ_CP062310.1"/>
</dbReference>
<reference evidence="1 2" key="1">
    <citation type="submission" date="2020-10" db="EMBL/GenBank/DDBJ databases">
        <title>Thermofilum lucidum 3507LT sp. nov. a novel member of Thermofilaceae family isolated from Chile hot spring, and proposal of description order Thermofilales.</title>
        <authorList>
            <person name="Zayulina K.S."/>
            <person name="Elcheninov A.G."/>
            <person name="Toshchakov S.V."/>
            <person name="Kublanov I.V."/>
        </authorList>
    </citation>
    <scope>NUCLEOTIDE SEQUENCE [LARGE SCALE GENOMIC DNA]</scope>
    <source>
        <strain evidence="1 2">3507LT</strain>
    </source>
</reference>
<dbReference type="InterPro" id="IPR029026">
    <property type="entry name" value="tRNA_m1G_MTases_N"/>
</dbReference>
<dbReference type="Pfam" id="PF09895">
    <property type="entry name" value="DUF2122"/>
    <property type="match status" value="1"/>
</dbReference>
<proteinExistence type="predicted"/>
<keyword evidence="2" id="KW-1185">Reference proteome</keyword>
<evidence type="ECO:0000313" key="1">
    <source>
        <dbReference type="EMBL" id="QOJ78125.1"/>
    </source>
</evidence>
<accession>A0A7L9FH77</accession>
<organism evidence="1 2">
    <name type="scientific">Infirmifilum lucidum</name>
    <dbReference type="NCBI Taxonomy" id="2776706"/>
    <lineage>
        <taxon>Archaea</taxon>
        <taxon>Thermoproteota</taxon>
        <taxon>Thermoprotei</taxon>
        <taxon>Thermofilales</taxon>
        <taxon>Thermofilaceae</taxon>
        <taxon>Infirmifilum</taxon>
    </lineage>
</organism>
<dbReference type="GO" id="GO:0004527">
    <property type="term" value="F:exonuclease activity"/>
    <property type="evidence" value="ECO:0007669"/>
    <property type="project" value="UniProtKB-KW"/>
</dbReference>
<name>A0A7L9FH77_9CREN</name>
<dbReference type="KEGG" id="thel:IG193_04875"/>
<dbReference type="GeneID" id="59149205"/>
<keyword evidence="1" id="KW-0540">Nuclease</keyword>
<evidence type="ECO:0000313" key="2">
    <source>
        <dbReference type="Proteomes" id="UP000594121"/>
    </source>
</evidence>
<dbReference type="AlphaFoldDB" id="A0A7L9FH77"/>